<comment type="caution">
    <text evidence="5">The sequence shown here is derived from an EMBL/GenBank/DDBJ whole genome shotgun (WGS) entry which is preliminary data.</text>
</comment>
<protein>
    <recommendedName>
        <fullName evidence="4">Periplasmic binding protein domain-containing protein</fullName>
    </recommendedName>
</protein>
<evidence type="ECO:0000256" key="2">
    <source>
        <dbReference type="ARBA" id="ARBA00007639"/>
    </source>
</evidence>
<reference evidence="6" key="1">
    <citation type="journal article" date="2019" name="Int. J. Syst. Evol. Microbiol.">
        <title>The Global Catalogue of Microorganisms (GCM) 10K type strain sequencing project: providing services to taxonomists for standard genome sequencing and annotation.</title>
        <authorList>
            <consortium name="The Broad Institute Genomics Platform"/>
            <consortium name="The Broad Institute Genome Sequencing Center for Infectious Disease"/>
            <person name="Wu L."/>
            <person name="Ma J."/>
        </authorList>
    </citation>
    <scope>NUCLEOTIDE SEQUENCE [LARGE SCALE GENOMIC DNA]</scope>
    <source>
        <strain evidence="6">CGMCC 1.10130</strain>
    </source>
</reference>
<accession>A0A8J2XM96</accession>
<keyword evidence="6" id="KW-1185">Reference proteome</keyword>
<proteinExistence type="inferred from homology"/>
<evidence type="ECO:0000313" key="6">
    <source>
        <dbReference type="Proteomes" id="UP000619743"/>
    </source>
</evidence>
<dbReference type="PANTHER" id="PTHR46847:SF2">
    <property type="entry name" value="ABC TRANSPORTER SUGAR-BINDING PROTEIN"/>
    <property type="match status" value="1"/>
</dbReference>
<dbReference type="InterPro" id="IPR028082">
    <property type="entry name" value="Peripla_BP_I"/>
</dbReference>
<name>A0A8J2XM96_9GAMM</name>
<dbReference type="GO" id="GO:0030246">
    <property type="term" value="F:carbohydrate binding"/>
    <property type="evidence" value="ECO:0007669"/>
    <property type="project" value="UniProtKB-ARBA"/>
</dbReference>
<dbReference type="PANTHER" id="PTHR46847">
    <property type="entry name" value="D-ALLOSE-BINDING PERIPLASMIC PROTEIN-RELATED"/>
    <property type="match status" value="1"/>
</dbReference>
<dbReference type="RefSeq" id="WP_087504072.1">
    <property type="nucleotide sequence ID" value="NZ_BMDX01000001.1"/>
</dbReference>
<dbReference type="InterPro" id="IPR025997">
    <property type="entry name" value="SBP_2_dom"/>
</dbReference>
<dbReference type="GO" id="GO:0030313">
    <property type="term" value="C:cell envelope"/>
    <property type="evidence" value="ECO:0007669"/>
    <property type="project" value="UniProtKB-SubCell"/>
</dbReference>
<evidence type="ECO:0000256" key="1">
    <source>
        <dbReference type="ARBA" id="ARBA00004196"/>
    </source>
</evidence>
<evidence type="ECO:0000313" key="5">
    <source>
        <dbReference type="EMBL" id="GGA63199.1"/>
    </source>
</evidence>
<keyword evidence="3" id="KW-0732">Signal</keyword>
<dbReference type="GO" id="GO:0055085">
    <property type="term" value="P:transmembrane transport"/>
    <property type="evidence" value="ECO:0007669"/>
    <property type="project" value="UniProtKB-ARBA"/>
</dbReference>
<evidence type="ECO:0000259" key="4">
    <source>
        <dbReference type="Pfam" id="PF13407"/>
    </source>
</evidence>
<dbReference type="EMBL" id="BMDX01000001">
    <property type="protein sequence ID" value="GGA63199.1"/>
    <property type="molecule type" value="Genomic_DNA"/>
</dbReference>
<dbReference type="AlphaFoldDB" id="A0A8J2XM96"/>
<evidence type="ECO:0000256" key="3">
    <source>
        <dbReference type="ARBA" id="ARBA00022729"/>
    </source>
</evidence>
<dbReference type="OrthoDB" id="245475at2"/>
<dbReference type="Pfam" id="PF13407">
    <property type="entry name" value="Peripla_BP_4"/>
    <property type="match status" value="1"/>
</dbReference>
<comment type="similarity">
    <text evidence="2">Belongs to the bacterial solute-binding protein 2 family.</text>
</comment>
<dbReference type="Proteomes" id="UP000619743">
    <property type="component" value="Unassembled WGS sequence"/>
</dbReference>
<feature type="domain" description="Periplasmic binding protein" evidence="4">
    <location>
        <begin position="5"/>
        <end position="265"/>
    </location>
</feature>
<sequence>MHAVLINPAKPGNVFWDNVSLIATTAAESLGIELTIKYAQHRFGVIDHIRAIANQPSKPDYVIFMYQKAHGLEALKILEQAKINSFLINTDIPEQEQPHVGKPRQYFKHWLGHSFPNNQQAGYQLSQWLLARAQQLELAPQLVAISGSRESSASAYCNQGLRESLQSEPMATLHQLVFAHWSYDKAKKQAKGLLARYPETNIVWAMGEDVAFGIIDAARETGRNVGNDLLIGSTVSTAAGLNAIQNGLMVGNIGPDIWEAGWALSLLADHFHGYDFGQQQTVFEYQLQLVTADNLQDFAHFIDQQFWQRFDFKSLTKRHNTSHQQYQLSAIELLRSERPLSYR</sequence>
<gene>
    <name evidence="5" type="ORF">GCM10011369_00630</name>
</gene>
<dbReference type="Gene3D" id="3.40.50.2300">
    <property type="match status" value="2"/>
</dbReference>
<dbReference type="CDD" id="cd06324">
    <property type="entry name" value="PBP1_ABC_sugar_binding-like"/>
    <property type="match status" value="1"/>
</dbReference>
<dbReference type="SUPFAM" id="SSF53822">
    <property type="entry name" value="Periplasmic binding protein-like I"/>
    <property type="match status" value="1"/>
</dbReference>
<organism evidence="5 6">
    <name type="scientific">Neiella marina</name>
    <dbReference type="NCBI Taxonomy" id="508461"/>
    <lineage>
        <taxon>Bacteria</taxon>
        <taxon>Pseudomonadati</taxon>
        <taxon>Pseudomonadota</taxon>
        <taxon>Gammaproteobacteria</taxon>
        <taxon>Alteromonadales</taxon>
        <taxon>Echinimonadaceae</taxon>
        <taxon>Neiella</taxon>
    </lineage>
</organism>
<comment type="subcellular location">
    <subcellularLocation>
        <location evidence="1">Cell envelope</location>
    </subcellularLocation>
</comment>